<name>A0AA43KDV5_9CYAN</name>
<feature type="domain" description="DUF4168" evidence="3">
    <location>
        <begin position="104"/>
        <end position="159"/>
    </location>
</feature>
<dbReference type="AlphaFoldDB" id="A0AA43KDV5"/>
<feature type="compositionally biased region" description="Polar residues" evidence="1">
    <location>
        <begin position="87"/>
        <end position="99"/>
    </location>
</feature>
<comment type="caution">
    <text evidence="4">The sequence shown here is derived from an EMBL/GenBank/DDBJ whole genome shotgun (WGS) entry which is preliminary data.</text>
</comment>
<gene>
    <name evidence="4" type="ORF">NWP23_03710</name>
</gene>
<accession>A0AA43KDV5</accession>
<dbReference type="RefSeq" id="WP_280656710.1">
    <property type="nucleotide sequence ID" value="NZ_JANQDL010000028.1"/>
</dbReference>
<feature type="signal peptide" evidence="2">
    <location>
        <begin position="1"/>
        <end position="24"/>
    </location>
</feature>
<protein>
    <submittedName>
        <fullName evidence="4">DUF4168 domain-containing protein</fullName>
    </submittedName>
</protein>
<proteinExistence type="predicted"/>
<dbReference type="Proteomes" id="UP001159370">
    <property type="component" value="Unassembled WGS sequence"/>
</dbReference>
<dbReference type="Pfam" id="PF13767">
    <property type="entry name" value="DUF4168"/>
    <property type="match status" value="2"/>
</dbReference>
<feature type="chain" id="PRO_5041342675" evidence="2">
    <location>
        <begin position="25"/>
        <end position="167"/>
    </location>
</feature>
<organism evidence="4 5">
    <name type="scientific">Umezakia ovalisporum FSS-62</name>
    <dbReference type="NCBI Taxonomy" id="2971776"/>
    <lineage>
        <taxon>Bacteria</taxon>
        <taxon>Bacillati</taxon>
        <taxon>Cyanobacteriota</taxon>
        <taxon>Cyanophyceae</taxon>
        <taxon>Nostocales</taxon>
        <taxon>Nodulariaceae</taxon>
        <taxon>Umezakia</taxon>
    </lineage>
</organism>
<evidence type="ECO:0000313" key="5">
    <source>
        <dbReference type="Proteomes" id="UP001159370"/>
    </source>
</evidence>
<evidence type="ECO:0000256" key="2">
    <source>
        <dbReference type="SAM" id="SignalP"/>
    </source>
</evidence>
<evidence type="ECO:0000313" key="4">
    <source>
        <dbReference type="EMBL" id="MDH6062906.1"/>
    </source>
</evidence>
<sequence>MLKQLLKGSSVLVLLLASNVSALAEAPESKLQIHAQFQQPQAQSVSPEELQQFASLIPALQEIGQTAQQRTTQALEQSGISLERFQELSQAQDSPEPQLSSPPTPEEQQSFNQVKSQIQLIQEETLSQHEQVVRSVGLEPNRFNEIFGAIQQEEALQQQLRQILQNN</sequence>
<feature type="domain" description="DUF4168" evidence="3">
    <location>
        <begin position="32"/>
        <end position="94"/>
    </location>
</feature>
<keyword evidence="2" id="KW-0732">Signal</keyword>
<dbReference type="EMBL" id="JANQDL010000028">
    <property type="protein sequence ID" value="MDH6062906.1"/>
    <property type="molecule type" value="Genomic_DNA"/>
</dbReference>
<evidence type="ECO:0000259" key="3">
    <source>
        <dbReference type="Pfam" id="PF13767"/>
    </source>
</evidence>
<evidence type="ECO:0000256" key="1">
    <source>
        <dbReference type="SAM" id="MobiDB-lite"/>
    </source>
</evidence>
<dbReference type="InterPro" id="IPR025433">
    <property type="entry name" value="DUF4168"/>
</dbReference>
<feature type="region of interest" description="Disordered" evidence="1">
    <location>
        <begin position="87"/>
        <end position="112"/>
    </location>
</feature>
<reference evidence="4 5" key="1">
    <citation type="journal article" date="2023" name="J. Phycol.">
        <title>Chrysosporum ovalisporum is synonymous with the true-branching cyanobacterium Umezakia natans (Nostocales/Aphanizomenonaceae).</title>
        <authorList>
            <person name="McGregor G.B."/>
            <person name="Sendall B.C."/>
            <person name="Niiyama Y."/>
            <person name="Tuji A."/>
            <person name="Willis A."/>
        </authorList>
    </citation>
    <scope>NUCLEOTIDE SEQUENCE [LARGE SCALE GENOMIC DNA]</scope>
    <source>
        <strain evidence="4 5">FSS-62</strain>
    </source>
</reference>